<proteinExistence type="predicted"/>
<dbReference type="PaxDb" id="67767-A0A0J7KRY9"/>
<dbReference type="Proteomes" id="UP000036403">
    <property type="component" value="Unassembled WGS sequence"/>
</dbReference>
<dbReference type="AlphaFoldDB" id="A0A0J7KRY9"/>
<dbReference type="OrthoDB" id="7696997at2759"/>
<gene>
    <name evidence="1" type="ORF">RF55_6781</name>
</gene>
<name>A0A0J7KRY9_LASNI</name>
<reference evidence="1 2" key="1">
    <citation type="submission" date="2015-04" db="EMBL/GenBank/DDBJ databases">
        <title>Lasius niger genome sequencing.</title>
        <authorList>
            <person name="Konorov E.A."/>
            <person name="Nikitin M.A."/>
            <person name="Kirill M.V."/>
            <person name="Chang P."/>
        </authorList>
    </citation>
    <scope>NUCLEOTIDE SEQUENCE [LARGE SCALE GENOMIC DNA]</scope>
    <source>
        <tissue evidence="1">Whole</tissue>
    </source>
</reference>
<keyword evidence="2" id="KW-1185">Reference proteome</keyword>
<accession>A0A0J7KRY9</accession>
<organism evidence="1 2">
    <name type="scientific">Lasius niger</name>
    <name type="common">Black garden ant</name>
    <dbReference type="NCBI Taxonomy" id="67767"/>
    <lineage>
        <taxon>Eukaryota</taxon>
        <taxon>Metazoa</taxon>
        <taxon>Ecdysozoa</taxon>
        <taxon>Arthropoda</taxon>
        <taxon>Hexapoda</taxon>
        <taxon>Insecta</taxon>
        <taxon>Pterygota</taxon>
        <taxon>Neoptera</taxon>
        <taxon>Endopterygota</taxon>
        <taxon>Hymenoptera</taxon>
        <taxon>Apocrita</taxon>
        <taxon>Aculeata</taxon>
        <taxon>Formicoidea</taxon>
        <taxon>Formicidae</taxon>
        <taxon>Formicinae</taxon>
        <taxon>Lasius</taxon>
        <taxon>Lasius</taxon>
    </lineage>
</organism>
<dbReference type="EMBL" id="LBMM01003783">
    <property type="protein sequence ID" value="KMQ93142.1"/>
    <property type="molecule type" value="Genomic_DNA"/>
</dbReference>
<sequence>MLSTVGTLESIGWSISNCSDLFVHLVVEMLDPRSRREWETAVSGTSEPPLYDALKTFLECRMRTLEALHLVKTEPTSSTAGKTKKQPKEKKEFTEAIQLCLNCFGKHQLADCQSKKTCAACSHFSTHDAYASGNAPTKTSTSLHV</sequence>
<protein>
    <submittedName>
        <fullName evidence="1">Uncharacterized protein</fullName>
    </submittedName>
</protein>
<comment type="caution">
    <text evidence="1">The sequence shown here is derived from an EMBL/GenBank/DDBJ whole genome shotgun (WGS) entry which is preliminary data.</text>
</comment>
<evidence type="ECO:0000313" key="2">
    <source>
        <dbReference type="Proteomes" id="UP000036403"/>
    </source>
</evidence>
<evidence type="ECO:0000313" key="1">
    <source>
        <dbReference type="EMBL" id="KMQ93142.1"/>
    </source>
</evidence>